<dbReference type="GO" id="GO:0005737">
    <property type="term" value="C:cytoplasm"/>
    <property type="evidence" value="ECO:0007669"/>
    <property type="project" value="UniProtKB-SubCell"/>
</dbReference>
<dbReference type="Pfam" id="PF03830">
    <property type="entry name" value="PTSIIB_sorb"/>
    <property type="match status" value="1"/>
</dbReference>
<dbReference type="InterPro" id="IPR036667">
    <property type="entry name" value="PTS_IIB_sorbose-sp_sf"/>
</dbReference>
<evidence type="ECO:0000256" key="2">
    <source>
        <dbReference type="ARBA" id="ARBA00022448"/>
    </source>
</evidence>
<evidence type="ECO:0000256" key="8">
    <source>
        <dbReference type="PIRSR" id="PIRSR618455-1"/>
    </source>
</evidence>
<keyword evidence="5" id="KW-0808">Transferase</keyword>
<dbReference type="SUPFAM" id="SSF52728">
    <property type="entry name" value="PTS IIb component"/>
    <property type="match status" value="1"/>
</dbReference>
<evidence type="ECO:0000256" key="9">
    <source>
        <dbReference type="PIRSR" id="PIRSR618455-2"/>
    </source>
</evidence>
<feature type="modified residue" description="N6-acetyllysine" evidence="9">
    <location>
        <position position="73"/>
    </location>
</feature>
<evidence type="ECO:0000256" key="6">
    <source>
        <dbReference type="ARBA" id="ARBA00022683"/>
    </source>
</evidence>
<evidence type="ECO:0000256" key="7">
    <source>
        <dbReference type="ARBA" id="ARBA00022777"/>
    </source>
</evidence>
<reference evidence="11 12" key="1">
    <citation type="submission" date="2017-05" db="EMBL/GenBank/DDBJ databases">
        <title>Virgibacillus sp. AK90 isolated from a saltern of Kakinada, India.</title>
        <authorList>
            <person name="Gupta V."/>
            <person name="Sidhu C."/>
            <person name="Korpole S."/>
            <person name="Pinnaka A.K."/>
        </authorList>
    </citation>
    <scope>NUCLEOTIDE SEQUENCE [LARGE SCALE GENOMIC DNA]</scope>
    <source>
        <strain evidence="11 12">AK90</strain>
    </source>
</reference>
<dbReference type="GO" id="GO:0008982">
    <property type="term" value="F:protein-N(PI)-phosphohistidine-sugar phosphotransferase activity"/>
    <property type="evidence" value="ECO:0007669"/>
    <property type="project" value="InterPro"/>
</dbReference>
<keyword evidence="4" id="KW-0762">Sugar transport</keyword>
<evidence type="ECO:0000313" key="11">
    <source>
        <dbReference type="EMBL" id="RFA36582.1"/>
    </source>
</evidence>
<evidence type="ECO:0000259" key="10">
    <source>
        <dbReference type="PROSITE" id="PS51101"/>
    </source>
</evidence>
<dbReference type="GO" id="GO:0009401">
    <property type="term" value="P:phosphoenolpyruvate-dependent sugar phosphotransferase system"/>
    <property type="evidence" value="ECO:0007669"/>
    <property type="project" value="UniProtKB-KW"/>
</dbReference>
<dbReference type="InterPro" id="IPR018455">
    <property type="entry name" value="PTS_IIB_sorbose-sp_subgr"/>
</dbReference>
<proteinExistence type="predicted"/>
<comment type="caution">
    <text evidence="11">The sequence shown here is derived from an EMBL/GenBank/DDBJ whole genome shotgun (WGS) entry which is preliminary data.</text>
</comment>
<organism evidence="11 12">
    <name type="scientific">Virgibacillus dokdonensis</name>
    <dbReference type="NCBI Taxonomy" id="302167"/>
    <lineage>
        <taxon>Bacteria</taxon>
        <taxon>Bacillati</taxon>
        <taxon>Bacillota</taxon>
        <taxon>Bacilli</taxon>
        <taxon>Bacillales</taxon>
        <taxon>Bacillaceae</taxon>
        <taxon>Virgibacillus</taxon>
    </lineage>
</organism>
<dbReference type="EMBL" id="NFZX01000005">
    <property type="protein sequence ID" value="RFA36582.1"/>
    <property type="molecule type" value="Genomic_DNA"/>
</dbReference>
<keyword evidence="6" id="KW-0598">Phosphotransferase system</keyword>
<evidence type="ECO:0000256" key="1">
    <source>
        <dbReference type="ARBA" id="ARBA00004496"/>
    </source>
</evidence>
<evidence type="ECO:0000256" key="5">
    <source>
        <dbReference type="ARBA" id="ARBA00022679"/>
    </source>
</evidence>
<gene>
    <name evidence="11" type="ORF">CAI16_04120</name>
</gene>
<keyword evidence="7" id="KW-0418">Kinase</keyword>
<comment type="subcellular location">
    <subcellularLocation>
        <location evidence="1">Cytoplasm</location>
    </subcellularLocation>
</comment>
<dbReference type="NCBIfam" id="TIGR00854">
    <property type="entry name" value="pts-sorbose"/>
    <property type="match status" value="1"/>
</dbReference>
<dbReference type="CDD" id="cd00001">
    <property type="entry name" value="PTS_IIB_man"/>
    <property type="match status" value="1"/>
</dbReference>
<evidence type="ECO:0000256" key="4">
    <source>
        <dbReference type="ARBA" id="ARBA00022597"/>
    </source>
</evidence>
<keyword evidence="2" id="KW-0813">Transport</keyword>
<evidence type="ECO:0000256" key="3">
    <source>
        <dbReference type="ARBA" id="ARBA00022490"/>
    </source>
</evidence>
<feature type="domain" description="PTS EIIB type-4" evidence="10">
    <location>
        <begin position="1"/>
        <end position="162"/>
    </location>
</feature>
<evidence type="ECO:0000313" key="12">
    <source>
        <dbReference type="Proteomes" id="UP000256488"/>
    </source>
</evidence>
<feature type="active site" description="Pros-phosphohistidine intermediate; for EIIB activity" evidence="8">
    <location>
        <position position="14"/>
    </location>
</feature>
<dbReference type="PROSITE" id="PS51101">
    <property type="entry name" value="PTS_EIIB_TYPE_4"/>
    <property type="match status" value="1"/>
</dbReference>
<dbReference type="RefSeq" id="WP_220349766.1">
    <property type="nucleotide sequence ID" value="NZ_NFZX01000005.1"/>
</dbReference>
<accession>A0A3E0WUB6</accession>
<protein>
    <submittedName>
        <fullName evidence="11">PTS fructose transporter subunit IIB</fullName>
    </submittedName>
</protein>
<sequence>MIIGLARIDDRLIHGQVATVWVKYANVSRIIVVNDEVANDEVRKTLLKQVAPPSVKASVVSIDKLIRVYNNPKYENDRVMLLFTNPFDVERVIQKGIPLASINIGGISYKEGKVKVNKSNFLNKEEANCFRRLAEKNIELDVRGVVSDPKEDMMKLLDKQNL</sequence>
<name>A0A3E0WUB6_9BACI</name>
<keyword evidence="3" id="KW-0963">Cytoplasm</keyword>
<dbReference type="InterPro" id="IPR004720">
    <property type="entry name" value="PTS_IIB_sorbose-sp"/>
</dbReference>
<dbReference type="Proteomes" id="UP000256488">
    <property type="component" value="Unassembled WGS sequence"/>
</dbReference>
<dbReference type="Gene3D" id="3.40.35.10">
    <property type="entry name" value="Phosphotransferase system, sorbose subfamily IIB component"/>
    <property type="match status" value="1"/>
</dbReference>
<dbReference type="AlphaFoldDB" id="A0A3E0WUB6"/>
<feature type="modified residue" description="Phosphohistidine; by EIIA" evidence="9">
    <location>
        <position position="14"/>
    </location>
</feature>
<dbReference type="GO" id="GO:0016301">
    <property type="term" value="F:kinase activity"/>
    <property type="evidence" value="ECO:0007669"/>
    <property type="project" value="UniProtKB-KW"/>
</dbReference>